<dbReference type="Ensembl" id="ENSLCNT00005026564.1">
    <property type="protein sequence ID" value="ENSLCNP00005023785.1"/>
    <property type="gene ID" value="ENSLCNG00005015471.1"/>
</dbReference>
<keyword evidence="2" id="KW-1185">Reference proteome</keyword>
<dbReference type="PROSITE" id="PS51257">
    <property type="entry name" value="PROKAR_LIPOPROTEIN"/>
    <property type="match status" value="1"/>
</dbReference>
<dbReference type="Proteomes" id="UP000472241">
    <property type="component" value="Unplaced"/>
</dbReference>
<evidence type="ECO:0000313" key="1">
    <source>
        <dbReference type="Ensembl" id="ENSLCNP00005023785.1"/>
    </source>
</evidence>
<evidence type="ECO:0000313" key="2">
    <source>
        <dbReference type="Proteomes" id="UP000472241"/>
    </source>
</evidence>
<reference evidence="1" key="1">
    <citation type="submission" date="2025-08" db="UniProtKB">
        <authorList>
            <consortium name="Ensembl"/>
        </authorList>
    </citation>
    <scope>IDENTIFICATION</scope>
</reference>
<name>A0A667HTS0_LYNCA</name>
<organism evidence="1 2">
    <name type="scientific">Lynx canadensis</name>
    <name type="common">Canada lynx</name>
    <name type="synonym">Felis canadensis</name>
    <dbReference type="NCBI Taxonomy" id="61383"/>
    <lineage>
        <taxon>Eukaryota</taxon>
        <taxon>Metazoa</taxon>
        <taxon>Chordata</taxon>
        <taxon>Craniata</taxon>
        <taxon>Vertebrata</taxon>
        <taxon>Euteleostomi</taxon>
        <taxon>Mammalia</taxon>
        <taxon>Eutheria</taxon>
        <taxon>Laurasiatheria</taxon>
        <taxon>Carnivora</taxon>
        <taxon>Feliformia</taxon>
        <taxon>Felidae</taxon>
        <taxon>Felinae</taxon>
        <taxon>Lynx</taxon>
    </lineage>
</organism>
<reference evidence="1" key="2">
    <citation type="submission" date="2025-09" db="UniProtKB">
        <authorList>
            <consortium name="Ensembl"/>
        </authorList>
    </citation>
    <scope>IDENTIFICATION</scope>
</reference>
<sequence length="70" mass="7676">MSAPLRTFSTRNPGLTRTFPGLPCSLGFFSSTSCPSSSVSTGRKFVYCSDLLKLKIYHQITQENPGSRNT</sequence>
<dbReference type="AlphaFoldDB" id="A0A667HTS0"/>
<proteinExistence type="predicted"/>
<accession>A0A667HTS0</accession>
<protein>
    <submittedName>
        <fullName evidence="1">Uncharacterized protein</fullName>
    </submittedName>
</protein>